<reference evidence="3 4" key="1">
    <citation type="submission" date="2015-11" db="EMBL/GenBank/DDBJ databases">
        <title>Expanding the genomic diversity of Burkholderia species for the development of highly accurate diagnostics.</title>
        <authorList>
            <person name="Sahl J."/>
            <person name="Keim P."/>
            <person name="Wagner D."/>
        </authorList>
    </citation>
    <scope>NUCLEOTIDE SEQUENCE [LARGE SCALE GENOMIC DNA]</scope>
    <source>
        <strain evidence="3 4">MSMB368WGS</strain>
    </source>
</reference>
<keyword evidence="2" id="KW-0472">Membrane</keyword>
<comment type="caution">
    <text evidence="3">The sequence shown here is derived from an EMBL/GenBank/DDBJ whole genome shotgun (WGS) entry which is preliminary data.</text>
</comment>
<sequence>MSLFDFTMPDGSAGADPSTLSDYSSGGTDSTTFSTLYGVSDGSPGAGYNWATGTDALPQSASSQTLGQLQSGGSTIDWNTILQGGLTALVAADSISHGLTATGQALPTYKAPNGYVYPVGQGPVPYQSGGGFMMLLLIGAVLFALAEEK</sequence>
<protein>
    <submittedName>
        <fullName evidence="3">Uncharacterized protein</fullName>
    </submittedName>
</protein>
<dbReference type="Proteomes" id="UP000062912">
    <property type="component" value="Unassembled WGS sequence"/>
</dbReference>
<gene>
    <name evidence="3" type="ORF">WT56_00340</name>
</gene>
<name>A0A132EE47_9BURK</name>
<evidence type="ECO:0000256" key="2">
    <source>
        <dbReference type="SAM" id="Phobius"/>
    </source>
</evidence>
<accession>A0A132EE47</accession>
<feature type="region of interest" description="Disordered" evidence="1">
    <location>
        <begin position="1"/>
        <end position="26"/>
    </location>
</feature>
<proteinExistence type="predicted"/>
<evidence type="ECO:0000313" key="3">
    <source>
        <dbReference type="EMBL" id="KWF26609.1"/>
    </source>
</evidence>
<evidence type="ECO:0000313" key="4">
    <source>
        <dbReference type="Proteomes" id="UP000062912"/>
    </source>
</evidence>
<dbReference type="OrthoDB" id="9954198at2"/>
<keyword evidence="2" id="KW-1133">Transmembrane helix</keyword>
<dbReference type="RefSeq" id="WP_060243310.1">
    <property type="nucleotide sequence ID" value="NZ_LPJR01000045.1"/>
</dbReference>
<evidence type="ECO:0000256" key="1">
    <source>
        <dbReference type="SAM" id="MobiDB-lite"/>
    </source>
</evidence>
<dbReference type="AlphaFoldDB" id="A0A132EE47"/>
<organism evidence="3 4">
    <name type="scientific">Burkholderia pseudomultivorans</name>
    <dbReference type="NCBI Taxonomy" id="1207504"/>
    <lineage>
        <taxon>Bacteria</taxon>
        <taxon>Pseudomonadati</taxon>
        <taxon>Pseudomonadota</taxon>
        <taxon>Betaproteobacteria</taxon>
        <taxon>Burkholderiales</taxon>
        <taxon>Burkholderiaceae</taxon>
        <taxon>Burkholderia</taxon>
        <taxon>Burkholderia cepacia complex</taxon>
    </lineage>
</organism>
<keyword evidence="2" id="KW-0812">Transmembrane</keyword>
<feature type="transmembrane region" description="Helical" evidence="2">
    <location>
        <begin position="126"/>
        <end position="146"/>
    </location>
</feature>
<dbReference type="EMBL" id="LPJR01000045">
    <property type="protein sequence ID" value="KWF26609.1"/>
    <property type="molecule type" value="Genomic_DNA"/>
</dbReference>